<evidence type="ECO:0000256" key="4">
    <source>
        <dbReference type="ARBA" id="ARBA00022833"/>
    </source>
</evidence>
<dbReference type="Proteomes" id="UP000019763">
    <property type="component" value="Unassembled WGS sequence"/>
</dbReference>
<dbReference type="Gene3D" id="1.20.140.70">
    <property type="entry name" value="Oligopeptidase f, N-terminal domain"/>
    <property type="match status" value="1"/>
</dbReference>
<evidence type="ECO:0000256" key="5">
    <source>
        <dbReference type="ARBA" id="ARBA00023049"/>
    </source>
</evidence>
<keyword evidence="3 6" id="KW-0378">Hydrolase</keyword>
<evidence type="ECO:0000256" key="6">
    <source>
        <dbReference type="RuleBase" id="RU003435"/>
    </source>
</evidence>
<sequence>MSAHGIDETVLPIWDMNNLYGYKDLEDSKYLQDFEVLNKRAGEFRNKYYGKLDEVLDEALKEYSDINEAFSSIDQFVKAFQRTREDDAKVKKTNSWYWAKRGEVEGQAMEWFNLQLMRLSDECVGKWVEKSEYVRLLEPWLKNVRLLAPHSLSEEVEKALTLRENWSGVTPVVEYFSSMLVEAEYTFVHPLKNETETLNESRLLSYLHDKDWRVREVAMKTFNAGLASNKITNFSCLSLNQVAGKEAVENKERKFSSIRASRNMANQLTDDIVKALLTAVRTKGVETNKRFYKLKRQVLKLQTGRDEFTWSDRNAPLNFKAMSEKKHEWDECIKIVKESFYAFSETFGTLFDRLVAEGRIDAPATDGKRGGAFCFLGNPQVGPGVFVNYLGEDNDVATVAHECGHAVHGILTYKQPYLMQHPALAIAEVASIFGEMLVFKKLLDAQPNDALKLEHLMVKINDIMNSVVRQISFDRFEELVHNARQEGFVDVTKMEQFWMQTTREFYGEEGEIFTSYADMQNLWSYVPHFHEVPFYVYSYAFADLTVGSLYSLYERKKDPKFQELLIELLSNGSSKPFTELIAPFGLNGASPEFWTAAFTDYLQPMLEQAEKLASALQASTTTGTA</sequence>
<evidence type="ECO:0000256" key="2">
    <source>
        <dbReference type="ARBA" id="ARBA00022723"/>
    </source>
</evidence>
<evidence type="ECO:0000313" key="9">
    <source>
        <dbReference type="Proteomes" id="UP000019763"/>
    </source>
</evidence>
<feature type="domain" description="Peptidase M3A/M3B catalytic" evidence="7">
    <location>
        <begin position="206"/>
        <end position="598"/>
    </location>
</feature>
<dbReference type="CDD" id="cd09610">
    <property type="entry name" value="M3B_PepF"/>
    <property type="match status" value="1"/>
</dbReference>
<dbReference type="GO" id="GO:0006508">
    <property type="term" value="P:proteolysis"/>
    <property type="evidence" value="ECO:0007669"/>
    <property type="project" value="UniProtKB-KW"/>
</dbReference>
<comment type="caution">
    <text evidence="8">The sequence shown here is derived from an EMBL/GenBank/DDBJ whole genome shotgun (WGS) entry which is preliminary data.</text>
</comment>
<dbReference type="EMBL" id="AFNH02000054">
    <property type="protein sequence ID" value="EZG87291.1"/>
    <property type="molecule type" value="Genomic_DNA"/>
</dbReference>
<dbReference type="Pfam" id="PF01432">
    <property type="entry name" value="Peptidase_M3"/>
    <property type="match status" value="1"/>
</dbReference>
<dbReference type="GO" id="GO:0046872">
    <property type="term" value="F:metal ion binding"/>
    <property type="evidence" value="ECO:0007669"/>
    <property type="project" value="UniProtKB-UniRule"/>
</dbReference>
<proteinExistence type="inferred from homology"/>
<keyword evidence="4 6" id="KW-0862">Zinc</keyword>
<keyword evidence="2 6" id="KW-0479">Metal-binding</keyword>
<dbReference type="InterPro" id="IPR042088">
    <property type="entry name" value="OligoPept_F_C"/>
</dbReference>
<dbReference type="GO" id="GO:0004222">
    <property type="term" value="F:metalloendopeptidase activity"/>
    <property type="evidence" value="ECO:0007669"/>
    <property type="project" value="InterPro"/>
</dbReference>
<keyword evidence="1 6" id="KW-0645">Protease</keyword>
<dbReference type="InterPro" id="IPR001567">
    <property type="entry name" value="Pept_M3A_M3B_dom"/>
</dbReference>
<comment type="similarity">
    <text evidence="6">Belongs to the peptidase M3 family.</text>
</comment>
<name>A0A023BD98_GRENI</name>
<dbReference type="eggNOG" id="ENOG502R6UQ">
    <property type="taxonomic scope" value="Eukaryota"/>
</dbReference>
<dbReference type="GeneID" id="22910531"/>
<evidence type="ECO:0000256" key="1">
    <source>
        <dbReference type="ARBA" id="ARBA00022670"/>
    </source>
</evidence>
<dbReference type="RefSeq" id="XP_011128668.1">
    <property type="nucleotide sequence ID" value="XM_011130366.1"/>
</dbReference>
<evidence type="ECO:0000313" key="8">
    <source>
        <dbReference type="EMBL" id="EZG87291.1"/>
    </source>
</evidence>
<dbReference type="Gene3D" id="1.10.1370.20">
    <property type="entry name" value="Oligoendopeptidase f, C-terminal domain"/>
    <property type="match status" value="1"/>
</dbReference>
<dbReference type="OrthoDB" id="397118at2759"/>
<organism evidence="8 9">
    <name type="scientific">Gregarina niphandrodes</name>
    <name type="common">Septate eugregarine</name>
    <dbReference type="NCBI Taxonomy" id="110365"/>
    <lineage>
        <taxon>Eukaryota</taxon>
        <taxon>Sar</taxon>
        <taxon>Alveolata</taxon>
        <taxon>Apicomplexa</taxon>
        <taxon>Conoidasida</taxon>
        <taxon>Gregarinasina</taxon>
        <taxon>Eugregarinorida</taxon>
        <taxon>Gregarinidae</taxon>
        <taxon>Gregarina</taxon>
    </lineage>
</organism>
<evidence type="ECO:0000256" key="3">
    <source>
        <dbReference type="ARBA" id="ARBA00022801"/>
    </source>
</evidence>
<dbReference type="OMA" id="PFILMTH"/>
<keyword evidence="5 6" id="KW-0482">Metalloprotease</keyword>
<dbReference type="VEuPathDB" id="CryptoDB:GNI_007190"/>
<gene>
    <name evidence="8" type="ORF">GNI_007190</name>
</gene>
<keyword evidence="9" id="KW-1185">Reference proteome</keyword>
<accession>A0A023BD98</accession>
<protein>
    <submittedName>
        <fullName evidence="8">Oligoendopeptidase F</fullName>
    </submittedName>
</protein>
<dbReference type="AlphaFoldDB" id="A0A023BD98"/>
<evidence type="ECO:0000259" key="7">
    <source>
        <dbReference type="Pfam" id="PF01432"/>
    </source>
</evidence>
<dbReference type="SUPFAM" id="SSF55486">
    <property type="entry name" value="Metalloproteases ('zincins'), catalytic domain"/>
    <property type="match status" value="1"/>
</dbReference>
<reference evidence="8" key="1">
    <citation type="submission" date="2013-12" db="EMBL/GenBank/DDBJ databases">
        <authorList>
            <person name="Omoto C.K."/>
            <person name="Sibley D."/>
            <person name="Venepally P."/>
            <person name="Hadjithomas M."/>
            <person name="Karamycheva S."/>
            <person name="Brunk B."/>
            <person name="Roos D."/>
            <person name="Caler E."/>
            <person name="Lorenzi H."/>
        </authorList>
    </citation>
    <scope>NUCLEOTIDE SEQUENCE</scope>
</reference>
<comment type="cofactor">
    <cofactor evidence="6">
        <name>Zn(2+)</name>
        <dbReference type="ChEBI" id="CHEBI:29105"/>
    </cofactor>
    <text evidence="6">Binds 1 zinc ion.</text>
</comment>